<evidence type="ECO:0000259" key="3">
    <source>
        <dbReference type="PROSITE" id="PS51724"/>
    </source>
</evidence>
<keyword evidence="2" id="KW-0472">Membrane</keyword>
<dbReference type="InterPro" id="IPR052521">
    <property type="entry name" value="Cell_div_SPOR-domain"/>
</dbReference>
<keyword evidence="2" id="KW-0812">Transmembrane</keyword>
<dbReference type="InterPro" id="IPR007730">
    <property type="entry name" value="SPOR-like_dom"/>
</dbReference>
<accession>A0A512L585</accession>
<dbReference type="RefSeq" id="WP_147070949.1">
    <property type="nucleotide sequence ID" value="NZ_AP021884.1"/>
</dbReference>
<dbReference type="OrthoDB" id="7063246at2"/>
<evidence type="ECO:0000313" key="5">
    <source>
        <dbReference type="Proteomes" id="UP000321337"/>
    </source>
</evidence>
<dbReference type="PROSITE" id="PS51724">
    <property type="entry name" value="SPOR"/>
    <property type="match status" value="1"/>
</dbReference>
<evidence type="ECO:0000313" key="4">
    <source>
        <dbReference type="EMBL" id="GEP29630.1"/>
    </source>
</evidence>
<dbReference type="Gene3D" id="3.30.70.1070">
    <property type="entry name" value="Sporulation related repeat"/>
    <property type="match status" value="1"/>
</dbReference>
<evidence type="ECO:0000256" key="2">
    <source>
        <dbReference type="SAM" id="Phobius"/>
    </source>
</evidence>
<reference evidence="4 5" key="1">
    <citation type="submission" date="2019-07" db="EMBL/GenBank/DDBJ databases">
        <title>Whole genome shotgun sequence of Thiobacillus plumbophilus NBRC 107929.</title>
        <authorList>
            <person name="Hosoyama A."/>
            <person name="Uohara A."/>
            <person name="Ohji S."/>
            <person name="Ichikawa N."/>
        </authorList>
    </citation>
    <scope>NUCLEOTIDE SEQUENCE [LARGE SCALE GENOMIC DNA]</scope>
    <source>
        <strain evidence="4 5">NBRC 107929</strain>
    </source>
</reference>
<dbReference type="InterPro" id="IPR036680">
    <property type="entry name" value="SPOR-like_sf"/>
</dbReference>
<feature type="domain" description="SPOR" evidence="3">
    <location>
        <begin position="102"/>
        <end position="182"/>
    </location>
</feature>
<proteinExistence type="predicted"/>
<name>A0A512L585_9PROT</name>
<dbReference type="Proteomes" id="UP000321337">
    <property type="component" value="Unassembled WGS sequence"/>
</dbReference>
<organism evidence="4 5">
    <name type="scientific">Sulfuriferula plumbiphila</name>
    <dbReference type="NCBI Taxonomy" id="171865"/>
    <lineage>
        <taxon>Bacteria</taxon>
        <taxon>Pseudomonadati</taxon>
        <taxon>Pseudomonadota</taxon>
        <taxon>Betaproteobacteria</taxon>
        <taxon>Nitrosomonadales</taxon>
        <taxon>Sulfuricellaceae</taxon>
        <taxon>Sulfuriferula</taxon>
    </lineage>
</organism>
<protein>
    <recommendedName>
        <fullName evidence="3">SPOR domain-containing protein</fullName>
    </recommendedName>
</protein>
<dbReference type="EMBL" id="BKAD01000007">
    <property type="protein sequence ID" value="GEP29630.1"/>
    <property type="molecule type" value="Genomic_DNA"/>
</dbReference>
<dbReference type="PANTHER" id="PTHR38687">
    <property type="entry name" value="CELL DIVISION PROTEIN DEDD-RELATED"/>
    <property type="match status" value="1"/>
</dbReference>
<dbReference type="AlphaFoldDB" id="A0A512L585"/>
<feature type="transmembrane region" description="Helical" evidence="2">
    <location>
        <begin position="21"/>
        <end position="40"/>
    </location>
</feature>
<comment type="caution">
    <text evidence="4">The sequence shown here is derived from an EMBL/GenBank/DDBJ whole genome shotgun (WGS) entry which is preliminary data.</text>
</comment>
<keyword evidence="2" id="KW-1133">Transmembrane helix</keyword>
<feature type="region of interest" description="Disordered" evidence="1">
    <location>
        <begin position="50"/>
        <end position="73"/>
    </location>
</feature>
<dbReference type="PANTHER" id="PTHR38687:SF2">
    <property type="entry name" value="CELL DIVISION PROTEIN FTSN"/>
    <property type="match status" value="1"/>
</dbReference>
<sequence>MARDYKSRPSEQKKGGSLFSGILIGLLIGLAIAIAIALWVDKSNPFTAREKPAAMESKGKTAPTPPAASTPAEEKPRFDFYKILPGNEAAMTDQDLHRNPTPPAGESYYLQAGAFPDSADADNLKARLALLGYEAAIQTAEIPGKGIWHRVRVGPFSSMDELNKTRTTLEQNQIKTHLVRVKNATTNTQSNPTP</sequence>
<dbReference type="Pfam" id="PF05036">
    <property type="entry name" value="SPOR"/>
    <property type="match status" value="1"/>
</dbReference>
<gene>
    <name evidence="4" type="ORF">TPL01_07680</name>
</gene>
<dbReference type="SUPFAM" id="SSF110997">
    <property type="entry name" value="Sporulation related repeat"/>
    <property type="match status" value="1"/>
</dbReference>
<feature type="compositionally biased region" description="Basic and acidic residues" evidence="1">
    <location>
        <begin position="50"/>
        <end position="59"/>
    </location>
</feature>
<dbReference type="GO" id="GO:0042834">
    <property type="term" value="F:peptidoglycan binding"/>
    <property type="evidence" value="ECO:0007669"/>
    <property type="project" value="InterPro"/>
</dbReference>
<keyword evidence="5" id="KW-1185">Reference proteome</keyword>
<evidence type="ECO:0000256" key="1">
    <source>
        <dbReference type="SAM" id="MobiDB-lite"/>
    </source>
</evidence>